<feature type="transmembrane region" description="Helical" evidence="1">
    <location>
        <begin position="27"/>
        <end position="50"/>
    </location>
</feature>
<sequence length="127" mass="13599">MSTSSPDFGVEFGLGFLGARELGYAELVFAQMFVWGIGDAVSTLLAFSLTGDLSLEANPIVRAVLLHDPLLLLVFKGAVAAVVGITLIECRDVVMRVPLWRSWMFVVLGLGSAVVASNFYVGFAMLV</sequence>
<proteinExistence type="predicted"/>
<dbReference type="InterPro" id="IPR043717">
    <property type="entry name" value="DUF5658"/>
</dbReference>
<name>A0ABD6CDI3_9EURY</name>
<keyword evidence="4" id="KW-1185">Reference proteome</keyword>
<dbReference type="Pfam" id="PF18902">
    <property type="entry name" value="DUF5658"/>
    <property type="match status" value="1"/>
</dbReference>
<gene>
    <name evidence="3" type="ORF">ACFR9U_12040</name>
</gene>
<comment type="caution">
    <text evidence="3">The sequence shown here is derived from an EMBL/GenBank/DDBJ whole genome shotgun (WGS) entry which is preliminary data.</text>
</comment>
<keyword evidence="1" id="KW-0812">Transmembrane</keyword>
<evidence type="ECO:0000259" key="2">
    <source>
        <dbReference type="Pfam" id="PF18902"/>
    </source>
</evidence>
<dbReference type="AlphaFoldDB" id="A0ABD6CDI3"/>
<accession>A0ABD6CDI3</accession>
<evidence type="ECO:0000313" key="4">
    <source>
        <dbReference type="Proteomes" id="UP001597119"/>
    </source>
</evidence>
<feature type="domain" description="DUF5658" evidence="2">
    <location>
        <begin position="33"/>
        <end position="121"/>
    </location>
</feature>
<reference evidence="3 4" key="1">
    <citation type="journal article" date="2019" name="Int. J. Syst. Evol. Microbiol.">
        <title>The Global Catalogue of Microorganisms (GCM) 10K type strain sequencing project: providing services to taxonomists for standard genome sequencing and annotation.</title>
        <authorList>
            <consortium name="The Broad Institute Genomics Platform"/>
            <consortium name="The Broad Institute Genome Sequencing Center for Infectious Disease"/>
            <person name="Wu L."/>
            <person name="Ma J."/>
        </authorList>
    </citation>
    <scope>NUCLEOTIDE SEQUENCE [LARGE SCALE GENOMIC DNA]</scope>
    <source>
        <strain evidence="3 4">CGMCC 1.12125</strain>
    </source>
</reference>
<dbReference type="RefSeq" id="WP_247380773.1">
    <property type="nucleotide sequence ID" value="NZ_JALLGV010000008.1"/>
</dbReference>
<keyword evidence="1" id="KW-1133">Transmembrane helix</keyword>
<feature type="transmembrane region" description="Helical" evidence="1">
    <location>
        <begin position="102"/>
        <end position="126"/>
    </location>
</feature>
<organism evidence="3 4">
    <name type="scientific">Halorientalis brevis</name>
    <dbReference type="NCBI Taxonomy" id="1126241"/>
    <lineage>
        <taxon>Archaea</taxon>
        <taxon>Methanobacteriati</taxon>
        <taxon>Methanobacteriota</taxon>
        <taxon>Stenosarchaea group</taxon>
        <taxon>Halobacteria</taxon>
        <taxon>Halobacteriales</taxon>
        <taxon>Haloarculaceae</taxon>
        <taxon>Halorientalis</taxon>
    </lineage>
</organism>
<dbReference type="Proteomes" id="UP001597119">
    <property type="component" value="Unassembled WGS sequence"/>
</dbReference>
<evidence type="ECO:0000256" key="1">
    <source>
        <dbReference type="SAM" id="Phobius"/>
    </source>
</evidence>
<protein>
    <submittedName>
        <fullName evidence="3">DUF5658 family protein</fullName>
    </submittedName>
</protein>
<dbReference type="EMBL" id="JBHUDJ010000006">
    <property type="protein sequence ID" value="MFD1587716.1"/>
    <property type="molecule type" value="Genomic_DNA"/>
</dbReference>
<evidence type="ECO:0000313" key="3">
    <source>
        <dbReference type="EMBL" id="MFD1587716.1"/>
    </source>
</evidence>
<keyword evidence="1" id="KW-0472">Membrane</keyword>
<feature type="transmembrane region" description="Helical" evidence="1">
    <location>
        <begin position="70"/>
        <end position="90"/>
    </location>
</feature>